<evidence type="ECO:0000256" key="1">
    <source>
        <dbReference type="ARBA" id="ARBA00022448"/>
    </source>
</evidence>
<keyword evidence="3" id="KW-0677">Repeat</keyword>
<dbReference type="EMBL" id="JACTNZ010000001">
    <property type="protein sequence ID" value="KAG5567134.1"/>
    <property type="molecule type" value="Genomic_DNA"/>
</dbReference>
<evidence type="ECO:0000313" key="6">
    <source>
        <dbReference type="Proteomes" id="UP000823749"/>
    </source>
</evidence>
<evidence type="ECO:0000256" key="3">
    <source>
        <dbReference type="ARBA" id="ARBA00022737"/>
    </source>
</evidence>
<organism evidence="5 6">
    <name type="scientific">Rhododendron griersonianum</name>
    <dbReference type="NCBI Taxonomy" id="479676"/>
    <lineage>
        <taxon>Eukaryota</taxon>
        <taxon>Viridiplantae</taxon>
        <taxon>Streptophyta</taxon>
        <taxon>Embryophyta</taxon>
        <taxon>Tracheophyta</taxon>
        <taxon>Spermatophyta</taxon>
        <taxon>Magnoliopsida</taxon>
        <taxon>eudicotyledons</taxon>
        <taxon>Gunneridae</taxon>
        <taxon>Pentapetalae</taxon>
        <taxon>asterids</taxon>
        <taxon>Ericales</taxon>
        <taxon>Ericaceae</taxon>
        <taxon>Ericoideae</taxon>
        <taxon>Rhodoreae</taxon>
        <taxon>Rhododendron</taxon>
    </lineage>
</organism>
<name>A0AAV6LRW4_9ERIC</name>
<feature type="region of interest" description="Disordered" evidence="4">
    <location>
        <begin position="37"/>
        <end position="70"/>
    </location>
</feature>
<keyword evidence="2" id="KW-0853">WD repeat</keyword>
<dbReference type="PANTHER" id="PTHR13923">
    <property type="entry name" value="SEC31-RELATED PROTEIN"/>
    <property type="match status" value="1"/>
</dbReference>
<dbReference type="GO" id="GO:0070971">
    <property type="term" value="C:endoplasmic reticulum exit site"/>
    <property type="evidence" value="ECO:0007669"/>
    <property type="project" value="TreeGrafter"/>
</dbReference>
<sequence length="70" mass="7367">MAGAVDLSFSSTASLEIFQSNDHELPVVGESTSTERFNRLPWGQNPSSPGSEKFSRGLISGGLVDGNIAL</sequence>
<evidence type="ECO:0000313" key="5">
    <source>
        <dbReference type="EMBL" id="KAG5567134.1"/>
    </source>
</evidence>
<dbReference type="Gene3D" id="2.130.10.10">
    <property type="entry name" value="YVTN repeat-like/Quinoprotein amine dehydrogenase"/>
    <property type="match status" value="1"/>
</dbReference>
<keyword evidence="6" id="KW-1185">Reference proteome</keyword>
<gene>
    <name evidence="5" type="ORF">RHGRI_002637</name>
</gene>
<evidence type="ECO:0000256" key="4">
    <source>
        <dbReference type="SAM" id="MobiDB-lite"/>
    </source>
</evidence>
<keyword evidence="1" id="KW-0813">Transport</keyword>
<protein>
    <submittedName>
        <fullName evidence="5">Uncharacterized protein</fullName>
    </submittedName>
</protein>
<reference evidence="5" key="1">
    <citation type="submission" date="2020-08" db="EMBL/GenBank/DDBJ databases">
        <title>Plant Genome Project.</title>
        <authorList>
            <person name="Zhang R.-G."/>
        </authorList>
    </citation>
    <scope>NUCLEOTIDE SEQUENCE</scope>
    <source>
        <strain evidence="5">WSP0</strain>
        <tissue evidence="5">Leaf</tissue>
    </source>
</reference>
<evidence type="ECO:0000256" key="2">
    <source>
        <dbReference type="ARBA" id="ARBA00022574"/>
    </source>
</evidence>
<dbReference type="AlphaFoldDB" id="A0AAV6LRW4"/>
<comment type="caution">
    <text evidence="5">The sequence shown here is derived from an EMBL/GenBank/DDBJ whole genome shotgun (WGS) entry which is preliminary data.</text>
</comment>
<proteinExistence type="predicted"/>
<dbReference type="InterPro" id="IPR015943">
    <property type="entry name" value="WD40/YVTN_repeat-like_dom_sf"/>
</dbReference>
<dbReference type="InterPro" id="IPR040251">
    <property type="entry name" value="SEC31-like"/>
</dbReference>
<dbReference type="GO" id="GO:0005198">
    <property type="term" value="F:structural molecule activity"/>
    <property type="evidence" value="ECO:0007669"/>
    <property type="project" value="TreeGrafter"/>
</dbReference>
<dbReference type="GO" id="GO:0007029">
    <property type="term" value="P:endoplasmic reticulum organization"/>
    <property type="evidence" value="ECO:0007669"/>
    <property type="project" value="TreeGrafter"/>
</dbReference>
<accession>A0AAV6LRW4</accession>
<dbReference type="PANTHER" id="PTHR13923:SF11">
    <property type="entry name" value="SECRETORY 31, ISOFORM D"/>
    <property type="match status" value="1"/>
</dbReference>
<dbReference type="GO" id="GO:0030127">
    <property type="term" value="C:COPII vesicle coat"/>
    <property type="evidence" value="ECO:0007669"/>
    <property type="project" value="TreeGrafter"/>
</dbReference>
<dbReference type="Proteomes" id="UP000823749">
    <property type="component" value="Chromosome 1"/>
</dbReference>
<dbReference type="GO" id="GO:0090110">
    <property type="term" value="P:COPII-coated vesicle cargo loading"/>
    <property type="evidence" value="ECO:0007669"/>
    <property type="project" value="TreeGrafter"/>
</dbReference>